<dbReference type="InterPro" id="IPR003654">
    <property type="entry name" value="OAR_dom"/>
</dbReference>
<dbReference type="Pfam" id="PF03826">
    <property type="entry name" value="OAR"/>
    <property type="match status" value="1"/>
</dbReference>
<dbReference type="InterPro" id="IPR001356">
    <property type="entry name" value="HD"/>
</dbReference>
<evidence type="ECO:0000256" key="5">
    <source>
        <dbReference type="ARBA" id="ARBA00023155"/>
    </source>
</evidence>
<evidence type="ECO:0000256" key="1">
    <source>
        <dbReference type="ARBA" id="ARBA00004123"/>
    </source>
</evidence>
<feature type="region of interest" description="Disordered" evidence="9">
    <location>
        <begin position="1"/>
        <end position="28"/>
    </location>
</feature>
<feature type="region of interest" description="Disordered" evidence="9">
    <location>
        <begin position="206"/>
        <end position="242"/>
    </location>
</feature>
<feature type="DNA-binding region" description="Homeobox" evidence="7">
    <location>
        <begin position="246"/>
        <end position="305"/>
    </location>
</feature>
<dbReference type="GO" id="GO:0005634">
    <property type="term" value="C:nucleus"/>
    <property type="evidence" value="ECO:0007669"/>
    <property type="project" value="UniProtKB-SubCell"/>
</dbReference>
<dbReference type="PANTHER" id="PTHR24329:SF337">
    <property type="entry name" value="ARISTALESS RELATED HOMEOBOX"/>
    <property type="match status" value="1"/>
</dbReference>
<feature type="domain" description="OAR" evidence="11">
    <location>
        <begin position="432"/>
        <end position="445"/>
    </location>
</feature>
<evidence type="ECO:0000313" key="13">
    <source>
        <dbReference type="RefSeq" id="XP_032827705.1"/>
    </source>
</evidence>
<dbReference type="InterPro" id="IPR050649">
    <property type="entry name" value="Paired_Homeobox_TFs"/>
</dbReference>
<keyword evidence="3" id="KW-0217">Developmental protein</keyword>
<evidence type="ECO:0000313" key="12">
    <source>
        <dbReference type="Proteomes" id="UP001318040"/>
    </source>
</evidence>
<evidence type="ECO:0000259" key="11">
    <source>
        <dbReference type="PROSITE" id="PS50803"/>
    </source>
</evidence>
<comment type="subcellular location">
    <subcellularLocation>
        <location evidence="1 7 8">Nucleus</location>
    </subcellularLocation>
</comment>
<evidence type="ECO:0000259" key="10">
    <source>
        <dbReference type="PROSITE" id="PS50071"/>
    </source>
</evidence>
<feature type="compositionally biased region" description="Basic and acidic residues" evidence="9">
    <location>
        <begin position="11"/>
        <end position="24"/>
    </location>
</feature>
<dbReference type="Pfam" id="PF00046">
    <property type="entry name" value="Homeodomain"/>
    <property type="match status" value="1"/>
</dbReference>
<evidence type="ECO:0000256" key="2">
    <source>
        <dbReference type="ARBA" id="ARBA00006503"/>
    </source>
</evidence>
<feature type="compositionally biased region" description="Low complexity" evidence="9">
    <location>
        <begin position="450"/>
        <end position="460"/>
    </location>
</feature>
<protein>
    <submittedName>
        <fullName evidence="13">Homeobox protein ARX-like</fullName>
    </submittedName>
</protein>
<keyword evidence="6 7" id="KW-0539">Nucleus</keyword>
<feature type="region of interest" description="Disordered" evidence="9">
    <location>
        <begin position="450"/>
        <end position="471"/>
    </location>
</feature>
<proteinExistence type="inferred from homology"/>
<accession>A0AAJ7XAZ1</accession>
<keyword evidence="4 7" id="KW-0238">DNA-binding</keyword>
<evidence type="ECO:0000256" key="3">
    <source>
        <dbReference type="ARBA" id="ARBA00022473"/>
    </source>
</evidence>
<dbReference type="FunFam" id="1.10.10.60:FF:000102">
    <property type="entry name" value="Aristaless related homeobox"/>
    <property type="match status" value="1"/>
</dbReference>
<evidence type="ECO:0000256" key="9">
    <source>
        <dbReference type="SAM" id="MobiDB-lite"/>
    </source>
</evidence>
<feature type="region of interest" description="Disordered" evidence="9">
    <location>
        <begin position="135"/>
        <end position="178"/>
    </location>
</feature>
<dbReference type="PANTHER" id="PTHR24329">
    <property type="entry name" value="HOMEOBOX PROTEIN ARISTALESS"/>
    <property type="match status" value="1"/>
</dbReference>
<dbReference type="SUPFAM" id="SSF46689">
    <property type="entry name" value="Homeodomain-like"/>
    <property type="match status" value="1"/>
</dbReference>
<dbReference type="GO" id="GO:0000977">
    <property type="term" value="F:RNA polymerase II transcription regulatory region sequence-specific DNA binding"/>
    <property type="evidence" value="ECO:0007669"/>
    <property type="project" value="TreeGrafter"/>
</dbReference>
<dbReference type="CDD" id="cd00086">
    <property type="entry name" value="homeodomain"/>
    <property type="match status" value="1"/>
</dbReference>
<dbReference type="Gene3D" id="1.10.10.60">
    <property type="entry name" value="Homeodomain-like"/>
    <property type="match status" value="1"/>
</dbReference>
<dbReference type="SMART" id="SM00389">
    <property type="entry name" value="HOX"/>
    <property type="match status" value="1"/>
</dbReference>
<gene>
    <name evidence="13" type="primary">LOC116952453</name>
</gene>
<reference evidence="13" key="1">
    <citation type="submission" date="2025-08" db="UniProtKB">
        <authorList>
            <consortium name="RefSeq"/>
        </authorList>
    </citation>
    <scope>IDENTIFICATION</scope>
    <source>
        <tissue evidence="13">Sperm</tissue>
    </source>
</reference>
<dbReference type="InterPro" id="IPR009057">
    <property type="entry name" value="Homeodomain-like_sf"/>
</dbReference>
<keyword evidence="12" id="KW-1185">Reference proteome</keyword>
<sequence>MATQSAKSVHCSRELAKMSEEKSKLASPSGHLKSSYCIDSILGRLPAQKAGSEEMGGGGGAGAGLEGRFFGEHCSEGPSAKDATTIHALSIHVKSQRHCEQEAFGKAKLRDVVEQTRDAAAMPAELPLALGQTPRAHPGRAKPYGHAAGAGAAFPKHSGDKRGQGAPPELLGGVNQEEEEEEMARKGCELAKEERDPYAVEAAAAATSLDADEAEEAEAKCAKERDEGHALSAGSDGEEGLMKRKQRRYRTTFTSYQLEELERAFQKTHYPDVFTREELAMRLDLTEARVQVWFQNRRAKWRKREKAGVAGHHPHVMPFAGAAGLHAIAPYLDGSISHPGALDSWTTAAAFAALPPPAATALSPAASIGVCSYLSASVFRHPFITPIFGRLFTTLNPATAIFRPPPLGASDSLGGPLGSADPSNVAADRRASSIAALRLKAREHAAAAATTAVAAHVGGEPPAPGKEEGPD</sequence>
<dbReference type="AlphaFoldDB" id="A0AAJ7XAZ1"/>
<evidence type="ECO:0000256" key="8">
    <source>
        <dbReference type="RuleBase" id="RU000682"/>
    </source>
</evidence>
<feature type="compositionally biased region" description="Basic and acidic residues" evidence="9">
    <location>
        <begin position="217"/>
        <end position="229"/>
    </location>
</feature>
<dbReference type="InterPro" id="IPR017970">
    <property type="entry name" value="Homeobox_CS"/>
</dbReference>
<organism evidence="12 13">
    <name type="scientific">Petromyzon marinus</name>
    <name type="common">Sea lamprey</name>
    <dbReference type="NCBI Taxonomy" id="7757"/>
    <lineage>
        <taxon>Eukaryota</taxon>
        <taxon>Metazoa</taxon>
        <taxon>Chordata</taxon>
        <taxon>Craniata</taxon>
        <taxon>Vertebrata</taxon>
        <taxon>Cyclostomata</taxon>
        <taxon>Hyperoartia</taxon>
        <taxon>Petromyzontiformes</taxon>
        <taxon>Petromyzontidae</taxon>
        <taxon>Petromyzon</taxon>
    </lineage>
</organism>
<comment type="similarity">
    <text evidence="2">Belongs to the paired homeobox family. Bicoid subfamily.</text>
</comment>
<dbReference type="Proteomes" id="UP001318040">
    <property type="component" value="Chromosome 47"/>
</dbReference>
<keyword evidence="5 7" id="KW-0371">Homeobox</keyword>
<dbReference type="PROSITE" id="PS00027">
    <property type="entry name" value="HOMEOBOX_1"/>
    <property type="match status" value="1"/>
</dbReference>
<dbReference type="RefSeq" id="XP_032827705.1">
    <property type="nucleotide sequence ID" value="XM_032971814.1"/>
</dbReference>
<evidence type="ECO:0000256" key="6">
    <source>
        <dbReference type="ARBA" id="ARBA00023242"/>
    </source>
</evidence>
<name>A0AAJ7XAZ1_PETMA</name>
<evidence type="ECO:0000256" key="4">
    <source>
        <dbReference type="ARBA" id="ARBA00023125"/>
    </source>
</evidence>
<dbReference type="GO" id="GO:0000981">
    <property type="term" value="F:DNA-binding transcription factor activity, RNA polymerase II-specific"/>
    <property type="evidence" value="ECO:0007669"/>
    <property type="project" value="InterPro"/>
</dbReference>
<feature type="domain" description="Homeobox" evidence="10">
    <location>
        <begin position="244"/>
        <end position="304"/>
    </location>
</feature>
<dbReference type="PROSITE" id="PS50071">
    <property type="entry name" value="HOMEOBOX_2"/>
    <property type="match status" value="1"/>
</dbReference>
<dbReference type="PROSITE" id="PS50803">
    <property type="entry name" value="OAR"/>
    <property type="match status" value="1"/>
</dbReference>
<dbReference type="KEGG" id="pmrn:116952453"/>
<evidence type="ECO:0000256" key="7">
    <source>
        <dbReference type="PROSITE-ProRule" id="PRU00108"/>
    </source>
</evidence>